<reference evidence="1" key="1">
    <citation type="submission" date="2020-04" db="EMBL/GenBank/DDBJ databases">
        <authorList>
            <person name="Chiriac C."/>
            <person name="Salcher M."/>
            <person name="Ghai R."/>
            <person name="Kavagutti S V."/>
        </authorList>
    </citation>
    <scope>NUCLEOTIDE SEQUENCE</scope>
</reference>
<evidence type="ECO:0000313" key="1">
    <source>
        <dbReference type="EMBL" id="CAB4153301.1"/>
    </source>
</evidence>
<gene>
    <name evidence="1" type="ORF">UFOVP621_77</name>
</gene>
<sequence length="171" mass="18895">MVDTMTKVEFVSTLTRDEAFSRVIGAVRVQGKGGEVATIAECAPAMHIDDVKRIVSLQRLVGTALDKSPVNGARIIGAVYAFKVLDNNDAQQAWEFAQVITKFSDLEDFFVLVNKGTDALNDALDALFDLKAGKRNLAEITYRQPANIKKRFAKELDKLGLTPEQFMETVQ</sequence>
<organism evidence="1">
    <name type="scientific">uncultured Caudovirales phage</name>
    <dbReference type="NCBI Taxonomy" id="2100421"/>
    <lineage>
        <taxon>Viruses</taxon>
        <taxon>Duplodnaviria</taxon>
        <taxon>Heunggongvirae</taxon>
        <taxon>Uroviricota</taxon>
        <taxon>Caudoviricetes</taxon>
        <taxon>Peduoviridae</taxon>
        <taxon>Maltschvirus</taxon>
        <taxon>Maltschvirus maltsch</taxon>
    </lineage>
</organism>
<protein>
    <submittedName>
        <fullName evidence="1">Uncharacterized protein</fullName>
    </submittedName>
</protein>
<dbReference type="EMBL" id="LR796586">
    <property type="protein sequence ID" value="CAB4153301.1"/>
    <property type="molecule type" value="Genomic_DNA"/>
</dbReference>
<name>A0A6J5N5I8_9CAUD</name>
<proteinExistence type="predicted"/>
<accession>A0A6J5N5I8</accession>